<evidence type="ECO:0000256" key="2">
    <source>
        <dbReference type="ARBA" id="ARBA00022840"/>
    </source>
</evidence>
<dbReference type="FunFam" id="3.40.50.300:FF:000006">
    <property type="entry name" value="DNA-binding transcriptional regulator NtrC"/>
    <property type="match status" value="1"/>
</dbReference>
<dbReference type="CDD" id="cd00009">
    <property type="entry name" value="AAA"/>
    <property type="match status" value="1"/>
</dbReference>
<dbReference type="InterPro" id="IPR003593">
    <property type="entry name" value="AAA+_ATPase"/>
</dbReference>
<gene>
    <name evidence="9" type="ORF">SAMN04487963_3061</name>
</gene>
<name>A0A1I4S768_9GAMM</name>
<protein>
    <submittedName>
        <fullName evidence="9">Two-component system, NtrC family, response regulator PilR</fullName>
    </submittedName>
</protein>
<dbReference type="InterPro" id="IPR025662">
    <property type="entry name" value="Sigma_54_int_dom_ATP-bd_1"/>
</dbReference>
<dbReference type="Gene3D" id="1.10.8.60">
    <property type="match status" value="1"/>
</dbReference>
<dbReference type="PANTHER" id="PTHR32071">
    <property type="entry name" value="TRANSCRIPTIONAL REGULATORY PROTEIN"/>
    <property type="match status" value="1"/>
</dbReference>
<evidence type="ECO:0000256" key="6">
    <source>
        <dbReference type="PROSITE-ProRule" id="PRU00169"/>
    </source>
</evidence>
<dbReference type="SMART" id="SM00382">
    <property type="entry name" value="AAA"/>
    <property type="match status" value="1"/>
</dbReference>
<evidence type="ECO:0000256" key="3">
    <source>
        <dbReference type="ARBA" id="ARBA00023015"/>
    </source>
</evidence>
<dbReference type="Pfam" id="PF25601">
    <property type="entry name" value="AAA_lid_14"/>
    <property type="match status" value="1"/>
</dbReference>
<feature type="domain" description="Response regulatory" evidence="8">
    <location>
        <begin position="19"/>
        <end position="133"/>
    </location>
</feature>
<evidence type="ECO:0000256" key="5">
    <source>
        <dbReference type="ARBA" id="ARBA00023163"/>
    </source>
</evidence>
<dbReference type="Pfam" id="PF02954">
    <property type="entry name" value="HTH_8"/>
    <property type="match status" value="1"/>
</dbReference>
<dbReference type="Gene3D" id="3.40.50.2300">
    <property type="match status" value="1"/>
</dbReference>
<evidence type="ECO:0000259" key="7">
    <source>
        <dbReference type="PROSITE" id="PS50045"/>
    </source>
</evidence>
<dbReference type="InterPro" id="IPR027417">
    <property type="entry name" value="P-loop_NTPase"/>
</dbReference>
<dbReference type="InterPro" id="IPR009057">
    <property type="entry name" value="Homeodomain-like_sf"/>
</dbReference>
<dbReference type="Gene3D" id="1.10.10.60">
    <property type="entry name" value="Homeodomain-like"/>
    <property type="match status" value="1"/>
</dbReference>
<dbReference type="InterPro" id="IPR025944">
    <property type="entry name" value="Sigma_54_int_dom_CS"/>
</dbReference>
<accession>A0A1I4S768</accession>
<dbReference type="InterPro" id="IPR058031">
    <property type="entry name" value="AAA_lid_NorR"/>
</dbReference>
<dbReference type="InterPro" id="IPR002197">
    <property type="entry name" value="HTH_Fis"/>
</dbReference>
<dbReference type="InterPro" id="IPR002078">
    <property type="entry name" value="Sigma_54_int"/>
</dbReference>
<dbReference type="EMBL" id="FOUE01000005">
    <property type="protein sequence ID" value="SFM60345.1"/>
    <property type="molecule type" value="Genomic_DNA"/>
</dbReference>
<evidence type="ECO:0000256" key="1">
    <source>
        <dbReference type="ARBA" id="ARBA00022741"/>
    </source>
</evidence>
<evidence type="ECO:0000313" key="10">
    <source>
        <dbReference type="Proteomes" id="UP000198519"/>
    </source>
</evidence>
<evidence type="ECO:0000313" key="9">
    <source>
        <dbReference type="EMBL" id="SFM60345.1"/>
    </source>
</evidence>
<proteinExistence type="predicted"/>
<keyword evidence="10" id="KW-1185">Reference proteome</keyword>
<keyword evidence="1" id="KW-0547">Nucleotide-binding</keyword>
<dbReference type="InterPro" id="IPR011006">
    <property type="entry name" value="CheY-like_superfamily"/>
</dbReference>
<evidence type="ECO:0000256" key="4">
    <source>
        <dbReference type="ARBA" id="ARBA00023125"/>
    </source>
</evidence>
<dbReference type="AlphaFoldDB" id="A0A1I4S768"/>
<dbReference type="GO" id="GO:0000160">
    <property type="term" value="P:phosphorelay signal transduction system"/>
    <property type="evidence" value="ECO:0007669"/>
    <property type="project" value="InterPro"/>
</dbReference>
<dbReference type="Gene3D" id="3.40.50.300">
    <property type="entry name" value="P-loop containing nucleotide triphosphate hydrolases"/>
    <property type="match status" value="1"/>
</dbReference>
<dbReference type="SUPFAM" id="SSF52172">
    <property type="entry name" value="CheY-like"/>
    <property type="match status" value="1"/>
</dbReference>
<keyword evidence="2" id="KW-0067">ATP-binding</keyword>
<dbReference type="SUPFAM" id="SSF46689">
    <property type="entry name" value="Homeodomain-like"/>
    <property type="match status" value="1"/>
</dbReference>
<dbReference type="GO" id="GO:0006355">
    <property type="term" value="P:regulation of DNA-templated transcription"/>
    <property type="evidence" value="ECO:0007669"/>
    <property type="project" value="InterPro"/>
</dbReference>
<dbReference type="PANTHER" id="PTHR32071:SF100">
    <property type="entry name" value="RESPONSE REGULATOR PROTEIN PILR"/>
    <property type="match status" value="1"/>
</dbReference>
<dbReference type="PRINTS" id="PR01590">
    <property type="entry name" value="HTHFIS"/>
</dbReference>
<dbReference type="InterPro" id="IPR025943">
    <property type="entry name" value="Sigma_54_int_dom_ATP-bd_2"/>
</dbReference>
<dbReference type="SUPFAM" id="SSF52540">
    <property type="entry name" value="P-loop containing nucleoside triphosphate hydrolases"/>
    <property type="match status" value="1"/>
</dbReference>
<dbReference type="Pfam" id="PF00072">
    <property type="entry name" value="Response_reg"/>
    <property type="match status" value="1"/>
</dbReference>
<keyword evidence="5" id="KW-0804">Transcription</keyword>
<dbReference type="Pfam" id="PF00158">
    <property type="entry name" value="Sigma54_activat"/>
    <property type="match status" value="1"/>
</dbReference>
<dbReference type="PROSITE" id="PS00688">
    <property type="entry name" value="SIGMA54_INTERACT_3"/>
    <property type="match status" value="1"/>
</dbReference>
<dbReference type="PROSITE" id="PS00676">
    <property type="entry name" value="SIGMA54_INTERACT_2"/>
    <property type="match status" value="1"/>
</dbReference>
<keyword evidence="6" id="KW-0597">Phosphoprotein</keyword>
<reference evidence="10" key="1">
    <citation type="submission" date="2016-10" db="EMBL/GenBank/DDBJ databases">
        <authorList>
            <person name="Varghese N."/>
            <person name="Submissions S."/>
        </authorList>
    </citation>
    <scope>NUCLEOTIDE SEQUENCE [LARGE SCALE GENOMIC DNA]</scope>
    <source>
        <strain evidence="10">CGMCC 1.7061</strain>
    </source>
</reference>
<dbReference type="SMART" id="SM00448">
    <property type="entry name" value="REC"/>
    <property type="match status" value="1"/>
</dbReference>
<dbReference type="PROSITE" id="PS50045">
    <property type="entry name" value="SIGMA54_INTERACT_4"/>
    <property type="match status" value="1"/>
</dbReference>
<organism evidence="9 10">
    <name type="scientific">Marinobacter zhejiangensis</name>
    <dbReference type="NCBI Taxonomy" id="488535"/>
    <lineage>
        <taxon>Bacteria</taxon>
        <taxon>Pseudomonadati</taxon>
        <taxon>Pseudomonadota</taxon>
        <taxon>Gammaproteobacteria</taxon>
        <taxon>Pseudomonadales</taxon>
        <taxon>Marinobacteraceae</taxon>
        <taxon>Marinobacter</taxon>
    </lineage>
</organism>
<dbReference type="GO" id="GO:0005524">
    <property type="term" value="F:ATP binding"/>
    <property type="evidence" value="ECO:0007669"/>
    <property type="project" value="UniProtKB-KW"/>
</dbReference>
<feature type="modified residue" description="4-aspartylphosphate" evidence="6">
    <location>
        <position position="68"/>
    </location>
</feature>
<sequence length="472" mass="51665">MAPTPLDTMDPQDPMTTPTALIVDDEPDIRELLDITLSRMGIDTLTAPDVATAKRLLQGSSPQLCLTDMNLPDGDGIELVSWIQTHSPCTPVAVITAYGSMDTAIQALKAGAFDFVSKPVELNRLRELVNSALKLSTAPETQESSPDDPGLLLGNSAEIKRLRNQVRKLARSQAPVFISGESGSGKELVARMIHLQGPRSEGPFIAVNCGAIPSELMESEFFGHKKGSFTGAVDNKDGLFRSANGGTLFLDEVADLPLAMQVKLLRAIQEKAVRPVGDTKEIPVDIRVLSATHKNLPELVAEGSFRQDLFYRINVIELMVPPLRQRKDDVELLANHILQRVAKEYECDPAELTPDAIGRLQSYDFPGNVRELENILERAYTLCDNDVIAGGDLQLGNGHQGHSISIDYGNDSDAPMELPDGDMDLEGYLESIEKQAINRALEATRWNKTAAAKRLGISFRALRYKLKKLGME</sequence>
<evidence type="ECO:0000259" key="8">
    <source>
        <dbReference type="PROSITE" id="PS50110"/>
    </source>
</evidence>
<keyword evidence="4" id="KW-0238">DNA-binding</keyword>
<dbReference type="Proteomes" id="UP000198519">
    <property type="component" value="Unassembled WGS sequence"/>
</dbReference>
<dbReference type="STRING" id="488535.SAMN04487963_3061"/>
<dbReference type="PROSITE" id="PS50110">
    <property type="entry name" value="RESPONSE_REGULATORY"/>
    <property type="match status" value="1"/>
</dbReference>
<dbReference type="GO" id="GO:0043565">
    <property type="term" value="F:sequence-specific DNA binding"/>
    <property type="evidence" value="ECO:0007669"/>
    <property type="project" value="InterPro"/>
</dbReference>
<keyword evidence="3" id="KW-0805">Transcription regulation</keyword>
<feature type="domain" description="Sigma-54 factor interaction" evidence="7">
    <location>
        <begin position="152"/>
        <end position="381"/>
    </location>
</feature>
<dbReference type="PROSITE" id="PS00675">
    <property type="entry name" value="SIGMA54_INTERACT_1"/>
    <property type="match status" value="1"/>
</dbReference>
<dbReference type="InterPro" id="IPR001789">
    <property type="entry name" value="Sig_transdc_resp-reg_receiver"/>
</dbReference>